<sequence>MASQDDSGLTLLGPLTTIFTPPATCHDLTVLSISTVYSTVVTVTKTISDGSAVSVYTVPTITTSTTAYLEKYDYVLDDSCYPEGYTTYSAYYSPGRCPAAWEGVVTTAQNGETTIQCCPTSFTFSGELCRSSVTESTTTSVVLYKNELRVDPTPTPSYIPDEMVWATGIIVRYRDGDFPTTTASKSSSATNSIAAPTSTFTPSDPSSSESNSGLPLGGKIGLGLGIPVAVIILAILAFLLFRRRRAATTPTVAGPPQAPPQQQQAYAQPPPQQYSQPPPPQQYYQPMEQSVPAGYWEAKPEEMARASEIYTPSAAGSPRFGGAQSTGYAPVAQVGAYAPAHETGYAPVAQVGAYAPSHDTGYAPVVGSGQEGYGQEARAPSAPSGYAPAAAPEYAQQASAPIVPSQRLPVPPVEGASRQWSGGGGPLPDPAELYPEYAAGGDDDDSVHGGRR</sequence>
<keyword evidence="2" id="KW-1133">Transmembrane helix</keyword>
<accession>A0A1B8GNV8</accession>
<dbReference type="Proteomes" id="UP000091956">
    <property type="component" value="Unassembled WGS sequence"/>
</dbReference>
<dbReference type="RefSeq" id="XP_018131240.1">
    <property type="nucleotide sequence ID" value="XM_018273996.2"/>
</dbReference>
<keyword evidence="2" id="KW-0812">Transmembrane</keyword>
<protein>
    <submittedName>
        <fullName evidence="3">Uncharacterized protein</fullName>
    </submittedName>
</protein>
<organism evidence="3 4">
    <name type="scientific">Pseudogymnoascus verrucosus</name>
    <dbReference type="NCBI Taxonomy" id="342668"/>
    <lineage>
        <taxon>Eukaryota</taxon>
        <taxon>Fungi</taxon>
        <taxon>Dikarya</taxon>
        <taxon>Ascomycota</taxon>
        <taxon>Pezizomycotina</taxon>
        <taxon>Leotiomycetes</taxon>
        <taxon>Thelebolales</taxon>
        <taxon>Thelebolaceae</taxon>
        <taxon>Pseudogymnoascus</taxon>
    </lineage>
</organism>
<reference evidence="4" key="2">
    <citation type="journal article" date="2018" name="Nat. Commun.">
        <title>Extreme sensitivity to ultraviolet light in the fungal pathogen causing white-nose syndrome of bats.</title>
        <authorList>
            <person name="Palmer J.M."/>
            <person name="Drees K.P."/>
            <person name="Foster J.T."/>
            <person name="Lindner D.L."/>
        </authorList>
    </citation>
    <scope>NUCLEOTIDE SEQUENCE [LARGE SCALE GENOMIC DNA]</scope>
    <source>
        <strain evidence="4">UAMH 10579</strain>
    </source>
</reference>
<evidence type="ECO:0000313" key="4">
    <source>
        <dbReference type="Proteomes" id="UP000091956"/>
    </source>
</evidence>
<feature type="transmembrane region" description="Helical" evidence="2">
    <location>
        <begin position="220"/>
        <end position="241"/>
    </location>
</feature>
<keyword evidence="4" id="KW-1185">Reference proteome</keyword>
<feature type="region of interest" description="Disordered" evidence="1">
    <location>
        <begin position="365"/>
        <end position="452"/>
    </location>
</feature>
<dbReference type="STRING" id="342668.A0A1B8GNV8"/>
<reference evidence="3 4" key="1">
    <citation type="submission" date="2016-03" db="EMBL/GenBank/DDBJ databases">
        <title>Comparative genomics of Pseudogymnoascus destructans, the fungus causing white-nose syndrome of bats.</title>
        <authorList>
            <person name="Palmer J.M."/>
            <person name="Drees K.P."/>
            <person name="Foster J.T."/>
            <person name="Lindner D.L."/>
        </authorList>
    </citation>
    <scope>NUCLEOTIDE SEQUENCE [LARGE SCALE GENOMIC DNA]</scope>
    <source>
        <strain evidence="3 4">UAMH 10579</strain>
    </source>
</reference>
<dbReference type="EMBL" id="KV460221">
    <property type="protein sequence ID" value="OBT97507.1"/>
    <property type="molecule type" value="Genomic_DNA"/>
</dbReference>
<dbReference type="GeneID" id="28837910"/>
<keyword evidence="2" id="KW-0472">Membrane</keyword>
<dbReference type="AlphaFoldDB" id="A0A1B8GNV8"/>
<proteinExistence type="predicted"/>
<dbReference type="OrthoDB" id="4770059at2759"/>
<evidence type="ECO:0000256" key="1">
    <source>
        <dbReference type="SAM" id="MobiDB-lite"/>
    </source>
</evidence>
<evidence type="ECO:0000256" key="2">
    <source>
        <dbReference type="SAM" id="Phobius"/>
    </source>
</evidence>
<feature type="compositionally biased region" description="Pro residues" evidence="1">
    <location>
        <begin position="268"/>
        <end position="281"/>
    </location>
</feature>
<feature type="compositionally biased region" description="Low complexity" evidence="1">
    <location>
        <begin position="377"/>
        <end position="401"/>
    </location>
</feature>
<evidence type="ECO:0000313" key="3">
    <source>
        <dbReference type="EMBL" id="OBT97507.1"/>
    </source>
</evidence>
<gene>
    <name evidence="3" type="ORF">VE01_04524</name>
</gene>
<feature type="region of interest" description="Disordered" evidence="1">
    <location>
        <begin position="250"/>
        <end position="286"/>
    </location>
</feature>
<name>A0A1B8GNV8_9PEZI</name>
<feature type="region of interest" description="Disordered" evidence="1">
    <location>
        <begin position="180"/>
        <end position="213"/>
    </location>
</feature>